<feature type="region of interest" description="Disordered" evidence="1">
    <location>
        <begin position="167"/>
        <end position="188"/>
    </location>
</feature>
<evidence type="ECO:0000313" key="2">
    <source>
        <dbReference type="EMBL" id="RJG01518.1"/>
    </source>
</evidence>
<name>A0A3A3FZ81_9BURK</name>
<dbReference type="Gene3D" id="1.20.120.520">
    <property type="entry name" value="nmb1532 protein domain like"/>
    <property type="match status" value="1"/>
</dbReference>
<organism evidence="2 3">
    <name type="scientific">Noviherbaspirillum sedimenti</name>
    <dbReference type="NCBI Taxonomy" id="2320865"/>
    <lineage>
        <taxon>Bacteria</taxon>
        <taxon>Pseudomonadati</taxon>
        <taxon>Pseudomonadota</taxon>
        <taxon>Betaproteobacteria</taxon>
        <taxon>Burkholderiales</taxon>
        <taxon>Oxalobacteraceae</taxon>
        <taxon>Noviherbaspirillum</taxon>
    </lineage>
</organism>
<evidence type="ECO:0008006" key="4">
    <source>
        <dbReference type="Google" id="ProtNLM"/>
    </source>
</evidence>
<dbReference type="EMBL" id="QYUQ01000002">
    <property type="protein sequence ID" value="RJG01518.1"/>
    <property type="molecule type" value="Genomic_DNA"/>
</dbReference>
<gene>
    <name evidence="2" type="ORF">D3878_07910</name>
</gene>
<reference evidence="3" key="1">
    <citation type="submission" date="2018-09" db="EMBL/GenBank/DDBJ databases">
        <authorList>
            <person name="Zhu H."/>
        </authorList>
    </citation>
    <scope>NUCLEOTIDE SEQUENCE [LARGE SCALE GENOMIC DNA]</scope>
    <source>
        <strain evidence="3">K1S02-23</strain>
    </source>
</reference>
<protein>
    <recommendedName>
        <fullName evidence="4">Hemerythrin-like domain-containing protein</fullName>
    </recommendedName>
</protein>
<dbReference type="Proteomes" id="UP000266327">
    <property type="component" value="Unassembled WGS sequence"/>
</dbReference>
<evidence type="ECO:0000256" key="1">
    <source>
        <dbReference type="SAM" id="MobiDB-lite"/>
    </source>
</evidence>
<proteinExistence type="predicted"/>
<dbReference type="OrthoDB" id="8779993at2"/>
<dbReference type="RefSeq" id="WP_119784966.1">
    <property type="nucleotide sequence ID" value="NZ_QYUQ01000002.1"/>
</dbReference>
<keyword evidence="3" id="KW-1185">Reference proteome</keyword>
<evidence type="ECO:0000313" key="3">
    <source>
        <dbReference type="Proteomes" id="UP000266327"/>
    </source>
</evidence>
<accession>A0A3A3FZ81</accession>
<dbReference type="AlphaFoldDB" id="A0A3A3FZ81"/>
<sequence length="188" mass="21598">MLTATYSLVALSAEQKNTRSMLSRVHHQIQSILQDLHTINRASVEAALNKLEQFEAYCHKRKVETYVIPALRKTTRKADPILDELDSLSSRSMRILRSLHEQLCSAFERGLADVREICSTMELYCHNLRKRFAKEEEELFPIVRGTLSIEEWFDLAAKFLSDDEKNRHHPAIVPGSAQHSSEHHSSSQ</sequence>
<comment type="caution">
    <text evidence="2">The sequence shown here is derived from an EMBL/GenBank/DDBJ whole genome shotgun (WGS) entry which is preliminary data.</text>
</comment>